<organism evidence="1 2">
    <name type="scientific">Pseudomonas amygdali pv. mori</name>
    <dbReference type="NCBI Taxonomy" id="34065"/>
    <lineage>
        <taxon>Bacteria</taxon>
        <taxon>Pseudomonadati</taxon>
        <taxon>Pseudomonadota</taxon>
        <taxon>Gammaproteobacteria</taxon>
        <taxon>Pseudomonadales</taxon>
        <taxon>Pseudomonadaceae</taxon>
        <taxon>Pseudomonas</taxon>
        <taxon>Pseudomonas amygdali</taxon>
    </lineage>
</organism>
<dbReference type="EMBL" id="RBRD01000153">
    <property type="protein sequence ID" value="RMQ37012.1"/>
    <property type="molecule type" value="Genomic_DNA"/>
</dbReference>
<protein>
    <submittedName>
        <fullName evidence="1">Uncharacterized protein</fullName>
    </submittedName>
</protein>
<accession>A0A3M4L6D6</accession>
<comment type="caution">
    <text evidence="1">The sequence shown here is derived from an EMBL/GenBank/DDBJ whole genome shotgun (WGS) entry which is preliminary data.</text>
</comment>
<gene>
    <name evidence="1" type="ORF">ALQ05_200332</name>
</gene>
<evidence type="ECO:0000313" key="2">
    <source>
        <dbReference type="Proteomes" id="UP000279553"/>
    </source>
</evidence>
<dbReference type="Proteomes" id="UP000279553">
    <property type="component" value="Unassembled WGS sequence"/>
</dbReference>
<dbReference type="AlphaFoldDB" id="A0A3M4L6D6"/>
<evidence type="ECO:0000313" key="1">
    <source>
        <dbReference type="EMBL" id="RMQ37012.1"/>
    </source>
</evidence>
<reference evidence="1 2" key="1">
    <citation type="submission" date="2018-08" db="EMBL/GenBank/DDBJ databases">
        <title>Recombination of ecologically and evolutionarily significant loci maintains genetic cohesion in the Pseudomonas syringae species complex.</title>
        <authorList>
            <person name="Dillon M."/>
            <person name="Thakur S."/>
            <person name="Almeida R.N.D."/>
            <person name="Weir B.S."/>
            <person name="Guttman D.S."/>
        </authorList>
    </citation>
    <scope>NUCLEOTIDE SEQUENCE [LARGE SCALE GENOMIC DNA]</scope>
    <source>
        <strain evidence="1 2">ICMP 535</strain>
    </source>
</reference>
<name>A0A3M4L6D6_PSEA0</name>
<proteinExistence type="predicted"/>
<sequence length="103" mass="11292">MYLSRDVEAVACPCSSGFLESVSLVNDHHREAVRVHDKIAQSLVVHDDPSSVRIKGLHGDLSLGKYHQDLALPVDDQAVEHYHQNRFALGTYTSGNQGSSPPL</sequence>